<dbReference type="InterPro" id="IPR007036">
    <property type="entry name" value="Aste_AspA_hybrid_dom"/>
</dbReference>
<keyword evidence="3 5" id="KW-0378">Hydrolase</keyword>
<keyword evidence="4 5" id="KW-0862">Zinc</keyword>
<dbReference type="GO" id="GO:0009017">
    <property type="term" value="F:succinylglutamate desuccinylase activity"/>
    <property type="evidence" value="ECO:0007669"/>
    <property type="project" value="UniProtKB-UniRule"/>
</dbReference>
<evidence type="ECO:0000256" key="3">
    <source>
        <dbReference type="ARBA" id="ARBA00022801"/>
    </source>
</evidence>
<reference evidence="9 10" key="1">
    <citation type="submission" date="2006-03" db="EMBL/GenBank/DDBJ databases">
        <authorList>
            <person name="Pinhassi J."/>
            <person name="Pedros-Alio C."/>
            <person name="Ferriera S."/>
            <person name="Johnson J."/>
            <person name="Kravitz S."/>
            <person name="Halpern A."/>
            <person name="Remington K."/>
            <person name="Beeson K."/>
            <person name="Tran B."/>
            <person name="Rogers Y.-H."/>
            <person name="Friedman R."/>
            <person name="Venter J.C."/>
        </authorList>
    </citation>
    <scope>NUCLEOTIDE SEQUENCE [LARGE SCALE GENOMIC DNA]</scope>
    <source>
        <strain evidence="9 10">RED65</strain>
    </source>
</reference>
<comment type="catalytic activity">
    <reaction evidence="5">
        <text>N-succinyl-L-glutamate + H2O = L-glutamate + succinate</text>
        <dbReference type="Rhea" id="RHEA:15169"/>
        <dbReference type="ChEBI" id="CHEBI:15377"/>
        <dbReference type="ChEBI" id="CHEBI:29985"/>
        <dbReference type="ChEBI" id="CHEBI:30031"/>
        <dbReference type="ChEBI" id="CHEBI:58763"/>
        <dbReference type="EC" id="3.5.1.96"/>
    </reaction>
</comment>
<comment type="cofactor">
    <cofactor evidence="5">
        <name>Zn(2+)</name>
        <dbReference type="ChEBI" id="CHEBI:29105"/>
    </cofactor>
    <text evidence="5">Binds 1 zinc ion per subunit.</text>
</comment>
<accession>Q1MYY2</accession>
<evidence type="ECO:0000256" key="5">
    <source>
        <dbReference type="HAMAP-Rule" id="MF_00767"/>
    </source>
</evidence>
<keyword evidence="1 5" id="KW-0056">Arginine metabolism</keyword>
<feature type="binding site" evidence="5">
    <location>
        <position position="68"/>
    </location>
    <ligand>
        <name>Zn(2+)</name>
        <dbReference type="ChEBI" id="CHEBI:29105"/>
    </ligand>
</feature>
<dbReference type="PANTHER" id="PTHR15162">
    <property type="entry name" value="ASPARTOACYLASE"/>
    <property type="match status" value="1"/>
</dbReference>
<feature type="binding site" evidence="5">
    <location>
        <position position="159"/>
    </location>
    <ligand>
        <name>Zn(2+)</name>
        <dbReference type="ChEBI" id="CHEBI:29105"/>
    </ligand>
</feature>
<protein>
    <recommendedName>
        <fullName evidence="5 6">Succinylglutamate desuccinylase</fullName>
        <ecNumber evidence="5 6">3.5.1.96</ecNumber>
    </recommendedName>
</protein>
<name>Q1MYY2_9GAMM</name>
<comment type="pathway">
    <text evidence="5">Amino-acid degradation; L-arginine degradation via AST pathway; L-glutamate and succinate from L-arginine: step 5/5.</text>
</comment>
<dbReference type="AlphaFoldDB" id="Q1MYY2"/>
<evidence type="ECO:0000313" key="9">
    <source>
        <dbReference type="EMBL" id="EAT11159.1"/>
    </source>
</evidence>
<dbReference type="Pfam" id="PF24827">
    <property type="entry name" value="AstE_AspA_cat"/>
    <property type="match status" value="1"/>
</dbReference>
<dbReference type="InterPro" id="IPR016681">
    <property type="entry name" value="SuccinylGlu_desuccinylase"/>
</dbReference>
<dbReference type="Pfam" id="PF04952">
    <property type="entry name" value="AstE_AspA_hybrid"/>
    <property type="match status" value="1"/>
</dbReference>
<evidence type="ECO:0000256" key="2">
    <source>
        <dbReference type="ARBA" id="ARBA00022723"/>
    </source>
</evidence>
<feature type="domain" description="Succinylglutamate desuccinylase/Aspartoacylase catalytic" evidence="8">
    <location>
        <begin position="56"/>
        <end position="248"/>
    </location>
</feature>
<keyword evidence="2 5" id="KW-0479">Metal-binding</keyword>
<dbReference type="SUPFAM" id="SSF53187">
    <property type="entry name" value="Zn-dependent exopeptidases"/>
    <property type="match status" value="1"/>
</dbReference>
<evidence type="ECO:0000259" key="7">
    <source>
        <dbReference type="Pfam" id="PF04952"/>
    </source>
</evidence>
<dbReference type="EC" id="3.5.1.96" evidence="5 6"/>
<dbReference type="InterPro" id="IPR055438">
    <property type="entry name" value="AstE_AspA_cat"/>
</dbReference>
<feature type="domain" description="AstE/AspA barrel-sandwich hybrid" evidence="7">
    <location>
        <begin position="262"/>
        <end position="335"/>
    </location>
</feature>
<evidence type="ECO:0000256" key="6">
    <source>
        <dbReference type="NCBIfam" id="TIGR03242"/>
    </source>
</evidence>
<feature type="binding site" evidence="5">
    <location>
        <position position="65"/>
    </location>
    <ligand>
        <name>Zn(2+)</name>
        <dbReference type="ChEBI" id="CHEBI:29105"/>
    </ligand>
</feature>
<dbReference type="CDD" id="cd03855">
    <property type="entry name" value="M14_ASTE"/>
    <property type="match status" value="1"/>
</dbReference>
<evidence type="ECO:0000259" key="8">
    <source>
        <dbReference type="Pfam" id="PF24827"/>
    </source>
</evidence>
<organism evidence="9 10">
    <name type="scientific">Bermanella marisrubri</name>
    <dbReference type="NCBI Taxonomy" id="207949"/>
    <lineage>
        <taxon>Bacteria</taxon>
        <taxon>Pseudomonadati</taxon>
        <taxon>Pseudomonadota</taxon>
        <taxon>Gammaproteobacteria</taxon>
        <taxon>Oceanospirillales</taxon>
        <taxon>Oceanospirillaceae</taxon>
        <taxon>Bermanella</taxon>
    </lineage>
</organism>
<dbReference type="NCBIfam" id="NF003706">
    <property type="entry name" value="PRK05324.1"/>
    <property type="match status" value="1"/>
</dbReference>
<dbReference type="STRING" id="207949.RED65_07739"/>
<gene>
    <name evidence="5" type="primary">astE</name>
    <name evidence="9" type="ORF">RED65_07739</name>
</gene>
<comment type="function">
    <text evidence="5">Transforms N(2)-succinylglutamate into succinate and glutamate.</text>
</comment>
<evidence type="ECO:0000256" key="1">
    <source>
        <dbReference type="ARBA" id="ARBA00022503"/>
    </source>
</evidence>
<evidence type="ECO:0000256" key="4">
    <source>
        <dbReference type="ARBA" id="ARBA00022833"/>
    </source>
</evidence>
<dbReference type="PANTHER" id="PTHR15162:SF7">
    <property type="entry name" value="SUCCINYLGLUTAMATE DESUCCINYLASE"/>
    <property type="match status" value="1"/>
</dbReference>
<keyword evidence="10" id="KW-1185">Reference proteome</keyword>
<dbReference type="Proteomes" id="UP000004263">
    <property type="component" value="Unassembled WGS sequence"/>
</dbReference>
<dbReference type="InterPro" id="IPR050178">
    <property type="entry name" value="AspA/AstE_fam"/>
</dbReference>
<proteinExistence type="inferred from homology"/>
<dbReference type="EMBL" id="AAQH01000022">
    <property type="protein sequence ID" value="EAT11159.1"/>
    <property type="molecule type" value="Genomic_DNA"/>
</dbReference>
<feature type="active site" evidence="5">
    <location>
        <position position="223"/>
    </location>
</feature>
<dbReference type="Gene3D" id="3.40.630.10">
    <property type="entry name" value="Zn peptidases"/>
    <property type="match status" value="1"/>
</dbReference>
<evidence type="ECO:0000313" key="10">
    <source>
        <dbReference type="Proteomes" id="UP000004263"/>
    </source>
</evidence>
<sequence length="343" mass="38989">MNNIPNSDFLKLTRDNPTSLKPMLIDHDVYDICVLDTGVIRFIPHTLDNNKSAAKKAIIISSAVHGNETAPIEICNALIKQLLQKDLAGPNPILFIFGNPPAINIGERFVEENMNRLFDPSKELSIDNQERERAQTLRNLVDDFFEAFNHAEKIHYDLHTAIRDSAHEKFAVYPFLHGKAWKKEQLLWLKAMGVRTILLMQKPATTFSYYSSRKHTAYSFTIELGKVRPFGENDPEKFKACKSALESLIKGENIESLFDIRDFHLFVVDKEITKQYEDFQLTFDDQTANFTQFEKGHVLAIDGGKEIKTSHDGEAIIFPNAKVTIGQRALLTVIPAKVDDQLV</sequence>
<dbReference type="UniPathway" id="UPA00185">
    <property type="reaction ID" value="UER00283"/>
</dbReference>
<dbReference type="RefSeq" id="WP_007018900.1">
    <property type="nucleotide sequence ID" value="NZ_CH724119.1"/>
</dbReference>
<dbReference type="NCBIfam" id="TIGR03242">
    <property type="entry name" value="arg_catab_astE"/>
    <property type="match status" value="1"/>
</dbReference>
<dbReference type="PIRSF" id="PIRSF017020">
    <property type="entry name" value="AstE"/>
    <property type="match status" value="1"/>
</dbReference>
<dbReference type="GO" id="GO:0019544">
    <property type="term" value="P:L-arginine catabolic process to L-glutamate"/>
    <property type="evidence" value="ECO:0007669"/>
    <property type="project" value="UniProtKB-UniRule"/>
</dbReference>
<dbReference type="HAMAP" id="MF_00767">
    <property type="entry name" value="Arg_catab_AstE"/>
    <property type="match status" value="1"/>
</dbReference>
<dbReference type="GO" id="GO:0008270">
    <property type="term" value="F:zinc ion binding"/>
    <property type="evidence" value="ECO:0007669"/>
    <property type="project" value="UniProtKB-UniRule"/>
</dbReference>
<comment type="similarity">
    <text evidence="5">Belongs to the AspA/AstE family. Succinylglutamate desuccinylase subfamily.</text>
</comment>
<comment type="caution">
    <text evidence="9">The sequence shown here is derived from an EMBL/GenBank/DDBJ whole genome shotgun (WGS) entry which is preliminary data.</text>
</comment>
<dbReference type="HOGENOM" id="CLU_071608_0_0_6"/>
<dbReference type="GO" id="GO:0016788">
    <property type="term" value="F:hydrolase activity, acting on ester bonds"/>
    <property type="evidence" value="ECO:0007669"/>
    <property type="project" value="UniProtKB-UniRule"/>
</dbReference>
<dbReference type="GO" id="GO:0019545">
    <property type="term" value="P:L-arginine catabolic process to succinate"/>
    <property type="evidence" value="ECO:0007669"/>
    <property type="project" value="UniProtKB-UniRule"/>
</dbReference>
<dbReference type="OrthoDB" id="5290473at2"/>